<keyword evidence="1 4" id="KW-0732">Signal</keyword>
<keyword evidence="4" id="KW-0449">Lipoprotein</keyword>
<dbReference type="PROSITE" id="PS51257">
    <property type="entry name" value="PROKAR_LIPOPROTEIN"/>
    <property type="match status" value="1"/>
</dbReference>
<dbReference type="InterPro" id="IPR007450">
    <property type="entry name" value="BamE_dom"/>
</dbReference>
<dbReference type="Proteomes" id="UP000037600">
    <property type="component" value="Unassembled WGS sequence"/>
</dbReference>
<dbReference type="InterPro" id="IPR037873">
    <property type="entry name" value="BamE-like"/>
</dbReference>
<sequence length="117" mass="13518">MRLTMKLFTRLASIILILGLASCAYRIDIRQGNYIEKKDVDKLRINMSKEQVAFVLGNPVLNDTFNKDTWHYIYTINYGDGRPDARIELILDFTDNKLAKMSGNIDEPENFNQSLDI</sequence>
<evidence type="ECO:0000313" key="7">
    <source>
        <dbReference type="Proteomes" id="UP000037600"/>
    </source>
</evidence>
<comment type="similarity">
    <text evidence="4">Belongs to the BamE family.</text>
</comment>
<dbReference type="EMBL" id="LAZL01000038">
    <property type="protein sequence ID" value="KMT63891.1"/>
    <property type="molecule type" value="Genomic_DNA"/>
</dbReference>
<dbReference type="AlphaFoldDB" id="A0A0J8JHI5"/>
<reference evidence="6 7" key="1">
    <citation type="submission" date="2015-04" db="EMBL/GenBank/DDBJ databases">
        <title>Draft Genome Sequence of the Novel Agar-Digesting Marine Bacterium Q1.</title>
        <authorList>
            <person name="Li Y."/>
            <person name="Li D."/>
            <person name="Chen G."/>
            <person name="Du Z."/>
        </authorList>
    </citation>
    <scope>NUCLEOTIDE SEQUENCE [LARGE SCALE GENOMIC DNA]</scope>
    <source>
        <strain evidence="6 7">Q1</strain>
    </source>
</reference>
<evidence type="ECO:0000259" key="5">
    <source>
        <dbReference type="Pfam" id="PF04355"/>
    </source>
</evidence>
<dbReference type="Pfam" id="PF04355">
    <property type="entry name" value="BamE"/>
    <property type="match status" value="1"/>
</dbReference>
<comment type="function">
    <text evidence="4">Part of the outer membrane protein assembly complex, which is involved in assembly and insertion of beta-barrel proteins into the outer membrane.</text>
</comment>
<accession>A0A0J8JHI5</accession>
<keyword evidence="2 4" id="KW-0472">Membrane</keyword>
<evidence type="ECO:0000313" key="6">
    <source>
        <dbReference type="EMBL" id="KMT63891.1"/>
    </source>
</evidence>
<keyword evidence="3 4" id="KW-0998">Cell outer membrane</keyword>
<keyword evidence="7" id="KW-1185">Reference proteome</keyword>
<evidence type="ECO:0000256" key="3">
    <source>
        <dbReference type="ARBA" id="ARBA00023237"/>
    </source>
</evidence>
<evidence type="ECO:0000256" key="1">
    <source>
        <dbReference type="ARBA" id="ARBA00022729"/>
    </source>
</evidence>
<dbReference type="InterPro" id="IPR026592">
    <property type="entry name" value="BamE"/>
</dbReference>
<keyword evidence="4" id="KW-0564">Palmitate</keyword>
<dbReference type="HAMAP" id="MF_00925">
    <property type="entry name" value="OM_assembly_BamE"/>
    <property type="match status" value="1"/>
</dbReference>
<comment type="subcellular location">
    <subcellularLocation>
        <location evidence="4">Cell outer membrane</location>
        <topology evidence="4">Lipid-anchor</topology>
    </subcellularLocation>
</comment>
<dbReference type="PANTHER" id="PTHR37482:SF1">
    <property type="entry name" value="OUTER MEMBRANE PROTEIN ASSEMBLY FACTOR BAME"/>
    <property type="match status" value="1"/>
</dbReference>
<comment type="caution">
    <text evidence="6">The sequence shown here is derived from an EMBL/GenBank/DDBJ whole genome shotgun (WGS) entry which is preliminary data.</text>
</comment>
<gene>
    <name evidence="4" type="primary">bamE</name>
    <name evidence="6" type="ORF">XM47_17230</name>
</gene>
<dbReference type="Gene3D" id="3.30.1450.10">
    <property type="match status" value="1"/>
</dbReference>
<name>A0A0J8JHI5_9ALTE</name>
<evidence type="ECO:0000256" key="2">
    <source>
        <dbReference type="ARBA" id="ARBA00023136"/>
    </source>
</evidence>
<feature type="domain" description="Outer membrane protein assembly factor BamE" evidence="5">
    <location>
        <begin position="32"/>
        <end position="101"/>
    </location>
</feature>
<dbReference type="GO" id="GO:0043165">
    <property type="term" value="P:Gram-negative-bacterium-type cell outer membrane assembly"/>
    <property type="evidence" value="ECO:0007669"/>
    <property type="project" value="UniProtKB-UniRule"/>
</dbReference>
<dbReference type="GO" id="GO:1990063">
    <property type="term" value="C:Bam protein complex"/>
    <property type="evidence" value="ECO:0007669"/>
    <property type="project" value="TreeGrafter"/>
</dbReference>
<dbReference type="GO" id="GO:0051205">
    <property type="term" value="P:protein insertion into membrane"/>
    <property type="evidence" value="ECO:0007669"/>
    <property type="project" value="UniProtKB-UniRule"/>
</dbReference>
<comment type="subunit">
    <text evidence="4">Part of the Bam complex.</text>
</comment>
<dbReference type="PANTHER" id="PTHR37482">
    <property type="entry name" value="OUTER MEMBRANE PROTEIN ASSEMBLY FACTOR BAME"/>
    <property type="match status" value="1"/>
</dbReference>
<protein>
    <recommendedName>
        <fullName evidence="4">Outer membrane protein assembly factor BamE</fullName>
    </recommendedName>
</protein>
<dbReference type="GO" id="GO:0030674">
    <property type="term" value="F:protein-macromolecule adaptor activity"/>
    <property type="evidence" value="ECO:0007669"/>
    <property type="project" value="TreeGrafter"/>
</dbReference>
<organism evidence="6 7">
    <name type="scientific">Catenovulum maritimum</name>
    <dbReference type="NCBI Taxonomy" id="1513271"/>
    <lineage>
        <taxon>Bacteria</taxon>
        <taxon>Pseudomonadati</taxon>
        <taxon>Pseudomonadota</taxon>
        <taxon>Gammaproteobacteria</taxon>
        <taxon>Alteromonadales</taxon>
        <taxon>Alteromonadaceae</taxon>
        <taxon>Catenovulum</taxon>
    </lineage>
</organism>
<proteinExistence type="inferred from homology"/>
<evidence type="ECO:0000256" key="4">
    <source>
        <dbReference type="HAMAP-Rule" id="MF_00925"/>
    </source>
</evidence>
<dbReference type="STRING" id="1513271.XM47_17230"/>
<dbReference type="OrthoDB" id="9808250at2"/>